<evidence type="ECO:0000256" key="8">
    <source>
        <dbReference type="ARBA" id="ARBA00023136"/>
    </source>
</evidence>
<keyword evidence="4 11" id="KW-0808">Transferase</keyword>
<dbReference type="OrthoDB" id="5835829at2759"/>
<dbReference type="AlphaFoldDB" id="A0A6G0Y537"/>
<dbReference type="PANTHER" id="PTHR48043:SF159">
    <property type="entry name" value="EG:EG0003.4 PROTEIN-RELATED"/>
    <property type="match status" value="1"/>
</dbReference>
<sequence length="417" mass="47144">MTSRLEVFMITFGICQLLFPPIESANILAVQTINSRSHWNPVRAVLRTLTDRGHNVTVFTPLEDGDREGYTVVNVSDDLESRLGTKMSEIKRSTRTMIAYIVNTTRTSCGAIFKNPLMREIFFNKSRVFDVVVTEALWLDCVSYAANVLQIPVIYVMPSPIVTHSERSFFGHVPNPAAVSNLLFWRGVPKTFPDRFANTLHIVYGSWLLWREERRHRQIQPLACDAMELVKPSLTFTNTHFITEPSRPLSPDIVQIGGIHLTSPGQIPKDILEFIDDAPHGVIYFTFGSVVLMSSLPEDVLSVFRECFSKIPQKVLWKYEGDMKDKPKNVMTRKWFPQRDILLHPNMKLFISHGGVSGVYETVDAGVPVLGFPIFYDQPRNIDNLVNAGMAISMDLNAVTKDKLLSAISQIVNDEKS</sequence>
<keyword evidence="3 11" id="KW-0328">Glycosyltransferase</keyword>
<feature type="signal peptide" evidence="12">
    <location>
        <begin position="1"/>
        <end position="24"/>
    </location>
</feature>
<evidence type="ECO:0000256" key="1">
    <source>
        <dbReference type="ARBA" id="ARBA00004240"/>
    </source>
</evidence>
<keyword evidence="14" id="KW-1185">Reference proteome</keyword>
<keyword evidence="5" id="KW-0812">Transmembrane</keyword>
<evidence type="ECO:0000256" key="12">
    <source>
        <dbReference type="RuleBase" id="RU362059"/>
    </source>
</evidence>
<keyword evidence="7" id="KW-1133">Transmembrane helix</keyword>
<feature type="chain" id="PRO_5026378835" description="UDP-glucuronosyltransferase" evidence="12">
    <location>
        <begin position="25"/>
        <end position="417"/>
    </location>
</feature>
<evidence type="ECO:0000256" key="4">
    <source>
        <dbReference type="ARBA" id="ARBA00022679"/>
    </source>
</evidence>
<dbReference type="FunFam" id="3.40.50.2000:FF:000050">
    <property type="entry name" value="UDP-glucuronosyltransferase"/>
    <property type="match status" value="1"/>
</dbReference>
<evidence type="ECO:0000256" key="3">
    <source>
        <dbReference type="ARBA" id="ARBA00022676"/>
    </source>
</evidence>
<comment type="caution">
    <text evidence="13">The sequence shown here is derived from an EMBL/GenBank/DDBJ whole genome shotgun (WGS) entry which is preliminary data.</text>
</comment>
<dbReference type="PANTHER" id="PTHR48043">
    <property type="entry name" value="EG:EG0003.4 PROTEIN-RELATED"/>
    <property type="match status" value="1"/>
</dbReference>
<feature type="non-terminal residue" evidence="13">
    <location>
        <position position="417"/>
    </location>
</feature>
<evidence type="ECO:0000256" key="7">
    <source>
        <dbReference type="ARBA" id="ARBA00022989"/>
    </source>
</evidence>
<accession>A0A6G0Y537</accession>
<dbReference type="EMBL" id="VUJU01006207">
    <property type="protein sequence ID" value="KAF0749152.1"/>
    <property type="molecule type" value="Genomic_DNA"/>
</dbReference>
<dbReference type="GO" id="GO:0016020">
    <property type="term" value="C:membrane"/>
    <property type="evidence" value="ECO:0007669"/>
    <property type="project" value="UniProtKB-SubCell"/>
</dbReference>
<evidence type="ECO:0000313" key="14">
    <source>
        <dbReference type="Proteomes" id="UP000478052"/>
    </source>
</evidence>
<name>A0A6G0Y537_APHCR</name>
<keyword evidence="6" id="KW-0256">Endoplasmic reticulum</keyword>
<evidence type="ECO:0000256" key="5">
    <source>
        <dbReference type="ARBA" id="ARBA00022692"/>
    </source>
</evidence>
<evidence type="ECO:0000256" key="9">
    <source>
        <dbReference type="ARBA" id="ARBA00023180"/>
    </source>
</evidence>
<dbReference type="EC" id="2.4.1.17" evidence="12"/>
<dbReference type="CDD" id="cd03784">
    <property type="entry name" value="GT1_Gtf-like"/>
    <property type="match status" value="1"/>
</dbReference>
<proteinExistence type="inferred from homology"/>
<dbReference type="InterPro" id="IPR002213">
    <property type="entry name" value="UDP_glucos_trans"/>
</dbReference>
<keyword evidence="9" id="KW-0325">Glycoprotein</keyword>
<gene>
    <name evidence="13" type="ORF">FWK35_00014562</name>
</gene>
<protein>
    <recommendedName>
        <fullName evidence="12">UDP-glucuronosyltransferase</fullName>
        <ecNumber evidence="12">2.4.1.17</ecNumber>
    </recommendedName>
</protein>
<dbReference type="InterPro" id="IPR050271">
    <property type="entry name" value="UDP-glycosyltransferase"/>
</dbReference>
<evidence type="ECO:0000256" key="6">
    <source>
        <dbReference type="ARBA" id="ARBA00022824"/>
    </source>
</evidence>
<dbReference type="SUPFAM" id="SSF53756">
    <property type="entry name" value="UDP-Glycosyltransferase/glycogen phosphorylase"/>
    <property type="match status" value="1"/>
</dbReference>
<dbReference type="Gene3D" id="3.40.50.2000">
    <property type="entry name" value="Glycogen Phosphorylase B"/>
    <property type="match status" value="2"/>
</dbReference>
<dbReference type="Pfam" id="PF00201">
    <property type="entry name" value="UDPGT"/>
    <property type="match status" value="1"/>
</dbReference>
<evidence type="ECO:0000256" key="11">
    <source>
        <dbReference type="RuleBase" id="RU003718"/>
    </source>
</evidence>
<dbReference type="GO" id="GO:0015020">
    <property type="term" value="F:glucuronosyltransferase activity"/>
    <property type="evidence" value="ECO:0007669"/>
    <property type="project" value="UniProtKB-EC"/>
</dbReference>
<evidence type="ECO:0000256" key="2">
    <source>
        <dbReference type="ARBA" id="ARBA00009995"/>
    </source>
</evidence>
<comment type="similarity">
    <text evidence="2 11">Belongs to the UDP-glycosyltransferase family.</text>
</comment>
<evidence type="ECO:0000256" key="10">
    <source>
        <dbReference type="ARBA" id="ARBA00046288"/>
    </source>
</evidence>
<evidence type="ECO:0000313" key="13">
    <source>
        <dbReference type="EMBL" id="KAF0749152.1"/>
    </source>
</evidence>
<keyword evidence="8" id="KW-0472">Membrane</keyword>
<dbReference type="PROSITE" id="PS00375">
    <property type="entry name" value="UDPGT"/>
    <property type="match status" value="1"/>
</dbReference>
<comment type="subcellular location">
    <subcellularLocation>
        <location evidence="10">Endomembrane system</location>
        <topology evidence="10">Single-pass type I membrane protein</topology>
    </subcellularLocation>
    <subcellularLocation>
        <location evidence="1">Endoplasmic reticulum</location>
    </subcellularLocation>
    <subcellularLocation>
        <location evidence="12">Membrane</location>
        <topology evidence="12">Single-pass membrane protein</topology>
    </subcellularLocation>
</comment>
<dbReference type="Proteomes" id="UP000478052">
    <property type="component" value="Unassembled WGS sequence"/>
</dbReference>
<keyword evidence="12" id="KW-0732">Signal</keyword>
<dbReference type="GO" id="GO:0005783">
    <property type="term" value="C:endoplasmic reticulum"/>
    <property type="evidence" value="ECO:0007669"/>
    <property type="project" value="UniProtKB-SubCell"/>
</dbReference>
<reference evidence="13 14" key="1">
    <citation type="submission" date="2019-08" db="EMBL/GenBank/DDBJ databases">
        <title>Whole genome of Aphis craccivora.</title>
        <authorList>
            <person name="Voronova N.V."/>
            <person name="Shulinski R.S."/>
            <person name="Bandarenka Y.V."/>
            <person name="Zhorov D.G."/>
            <person name="Warner D."/>
        </authorList>
    </citation>
    <scope>NUCLEOTIDE SEQUENCE [LARGE SCALE GENOMIC DNA]</scope>
    <source>
        <strain evidence="13">180601</strain>
        <tissue evidence="13">Whole Body</tissue>
    </source>
</reference>
<comment type="catalytic activity">
    <reaction evidence="12">
        <text>glucuronate acceptor + UDP-alpha-D-glucuronate = acceptor beta-D-glucuronoside + UDP + H(+)</text>
        <dbReference type="Rhea" id="RHEA:21032"/>
        <dbReference type="ChEBI" id="CHEBI:15378"/>
        <dbReference type="ChEBI" id="CHEBI:58052"/>
        <dbReference type="ChEBI" id="CHEBI:58223"/>
        <dbReference type="ChEBI" id="CHEBI:132367"/>
        <dbReference type="ChEBI" id="CHEBI:132368"/>
        <dbReference type="EC" id="2.4.1.17"/>
    </reaction>
</comment>
<organism evidence="13 14">
    <name type="scientific">Aphis craccivora</name>
    <name type="common">Cowpea aphid</name>
    <dbReference type="NCBI Taxonomy" id="307492"/>
    <lineage>
        <taxon>Eukaryota</taxon>
        <taxon>Metazoa</taxon>
        <taxon>Ecdysozoa</taxon>
        <taxon>Arthropoda</taxon>
        <taxon>Hexapoda</taxon>
        <taxon>Insecta</taxon>
        <taxon>Pterygota</taxon>
        <taxon>Neoptera</taxon>
        <taxon>Paraneoptera</taxon>
        <taxon>Hemiptera</taxon>
        <taxon>Sternorrhyncha</taxon>
        <taxon>Aphidomorpha</taxon>
        <taxon>Aphidoidea</taxon>
        <taxon>Aphididae</taxon>
        <taxon>Aphidini</taxon>
        <taxon>Aphis</taxon>
        <taxon>Aphis</taxon>
    </lineage>
</organism>
<dbReference type="InterPro" id="IPR035595">
    <property type="entry name" value="UDP_glycos_trans_CS"/>
</dbReference>